<keyword evidence="3" id="KW-1185">Reference proteome</keyword>
<proteinExistence type="predicted"/>
<evidence type="ECO:0000259" key="1">
    <source>
        <dbReference type="Pfam" id="PF04389"/>
    </source>
</evidence>
<gene>
    <name evidence="2" type="ORF">TH53_23425</name>
</gene>
<dbReference type="Pfam" id="PF04389">
    <property type="entry name" value="Peptidase_M28"/>
    <property type="match status" value="1"/>
</dbReference>
<dbReference type="InterPro" id="IPR045175">
    <property type="entry name" value="M28_fam"/>
</dbReference>
<dbReference type="Gene3D" id="3.40.630.10">
    <property type="entry name" value="Zn peptidases"/>
    <property type="match status" value="1"/>
</dbReference>
<dbReference type="PANTHER" id="PTHR12147">
    <property type="entry name" value="METALLOPEPTIDASE M28 FAMILY MEMBER"/>
    <property type="match status" value="1"/>
</dbReference>
<organism evidence="2 3">
    <name type="scientific">Pedobacter lusitanus</name>
    <dbReference type="NCBI Taxonomy" id="1503925"/>
    <lineage>
        <taxon>Bacteria</taxon>
        <taxon>Pseudomonadati</taxon>
        <taxon>Bacteroidota</taxon>
        <taxon>Sphingobacteriia</taxon>
        <taxon>Sphingobacteriales</taxon>
        <taxon>Sphingobacteriaceae</taxon>
        <taxon>Pedobacter</taxon>
    </lineage>
</organism>
<protein>
    <submittedName>
        <fullName evidence="2">Peptidase M20</fullName>
    </submittedName>
</protein>
<dbReference type="RefSeq" id="WP_041886273.1">
    <property type="nucleotide sequence ID" value="NZ_CP157278.1"/>
</dbReference>
<dbReference type="PROSITE" id="PS51257">
    <property type="entry name" value="PROKAR_LIPOPROTEIN"/>
    <property type="match status" value="1"/>
</dbReference>
<sequence>MKLYLLLPLAFTLGCNAVKTSNQPSHADQLINDVKILSSDAYEGRKTGTKGAELARTYIAKRFKEIGLRSYSCFNGYQQSFNFSGIDDPKITGKNMIGYIKGTTSKVIVISAHYDHLGVINGKIYNGADDNASGVAGLLKIATHYARNKPMYTLIFAAFDAEEFGRKGSEYFVNHPPVDLKKIKLNLNLDMISHNDKGELYAAGTYKYPQLKNYIATTNPDLKILFGHDNSKLAADDWTEQSDQAAFNAKNIPFIYFGVEDHKDYHKASDKFENLNQTFFINAANGILEITDNFDKERTVEKILRDRLQSKRR</sequence>
<dbReference type="PANTHER" id="PTHR12147:SF26">
    <property type="entry name" value="PEPTIDASE M28 DOMAIN-CONTAINING PROTEIN"/>
    <property type="match status" value="1"/>
</dbReference>
<dbReference type="Proteomes" id="UP000032049">
    <property type="component" value="Unassembled WGS sequence"/>
</dbReference>
<accession>A0A0D0GFQ1</accession>
<dbReference type="EMBL" id="JXRA01000121">
    <property type="protein sequence ID" value="KIO74965.1"/>
    <property type="molecule type" value="Genomic_DNA"/>
</dbReference>
<feature type="domain" description="Peptidase M28" evidence="1">
    <location>
        <begin position="95"/>
        <end position="289"/>
    </location>
</feature>
<reference evidence="2 3" key="1">
    <citation type="submission" date="2015-01" db="EMBL/GenBank/DDBJ databases">
        <title>Draft genome sequence of Pedobacter sp. NL19 isolated from sludge of an effluent treatment pond in an abandoned uranium mine.</title>
        <authorList>
            <person name="Santos T."/>
            <person name="Caetano T."/>
            <person name="Covas C."/>
            <person name="Cruz A."/>
            <person name="Mendo S."/>
        </authorList>
    </citation>
    <scope>NUCLEOTIDE SEQUENCE [LARGE SCALE GENOMIC DNA]</scope>
    <source>
        <strain evidence="2 3">NL19</strain>
    </source>
</reference>
<evidence type="ECO:0000313" key="3">
    <source>
        <dbReference type="Proteomes" id="UP000032049"/>
    </source>
</evidence>
<dbReference type="InterPro" id="IPR007484">
    <property type="entry name" value="Peptidase_M28"/>
</dbReference>
<dbReference type="GO" id="GO:0008235">
    <property type="term" value="F:metalloexopeptidase activity"/>
    <property type="evidence" value="ECO:0007669"/>
    <property type="project" value="InterPro"/>
</dbReference>
<name>A0A0D0GFQ1_9SPHI</name>
<dbReference type="GO" id="GO:0006508">
    <property type="term" value="P:proteolysis"/>
    <property type="evidence" value="ECO:0007669"/>
    <property type="project" value="InterPro"/>
</dbReference>
<dbReference type="SUPFAM" id="SSF53187">
    <property type="entry name" value="Zn-dependent exopeptidases"/>
    <property type="match status" value="1"/>
</dbReference>
<evidence type="ECO:0000313" key="2">
    <source>
        <dbReference type="EMBL" id="KIO74965.1"/>
    </source>
</evidence>
<dbReference type="AlphaFoldDB" id="A0A0D0GFQ1"/>
<dbReference type="STRING" id="1503925.TH53_23425"/>
<dbReference type="OrthoDB" id="9764939at2"/>
<comment type="caution">
    <text evidence="2">The sequence shown here is derived from an EMBL/GenBank/DDBJ whole genome shotgun (WGS) entry which is preliminary data.</text>
</comment>